<dbReference type="Proteomes" id="UP000823775">
    <property type="component" value="Unassembled WGS sequence"/>
</dbReference>
<protein>
    <submittedName>
        <fullName evidence="1">Uncharacterized protein</fullName>
    </submittedName>
</protein>
<name>A0ABS8RT27_DATST</name>
<feature type="non-terminal residue" evidence="1">
    <location>
        <position position="71"/>
    </location>
</feature>
<evidence type="ECO:0000313" key="2">
    <source>
        <dbReference type="Proteomes" id="UP000823775"/>
    </source>
</evidence>
<reference evidence="1 2" key="1">
    <citation type="journal article" date="2021" name="BMC Genomics">
        <title>Datura genome reveals duplications of psychoactive alkaloid biosynthetic genes and high mutation rate following tissue culture.</title>
        <authorList>
            <person name="Rajewski A."/>
            <person name="Carter-House D."/>
            <person name="Stajich J."/>
            <person name="Litt A."/>
        </authorList>
    </citation>
    <scope>NUCLEOTIDE SEQUENCE [LARGE SCALE GENOMIC DNA]</scope>
    <source>
        <strain evidence="1">AR-01</strain>
    </source>
</reference>
<sequence length="71" mass="8239">MPVFHWGKKEKVKNSQNEEVEEEGFSDVLLEIILFKLSEDRRLRMIRSVESNNTPVGGLPFLYFLGKGLLE</sequence>
<evidence type="ECO:0000313" key="1">
    <source>
        <dbReference type="EMBL" id="MCD7449774.1"/>
    </source>
</evidence>
<dbReference type="EMBL" id="JACEIK010000106">
    <property type="protein sequence ID" value="MCD7449774.1"/>
    <property type="molecule type" value="Genomic_DNA"/>
</dbReference>
<organism evidence="1 2">
    <name type="scientific">Datura stramonium</name>
    <name type="common">Jimsonweed</name>
    <name type="synonym">Common thornapple</name>
    <dbReference type="NCBI Taxonomy" id="4076"/>
    <lineage>
        <taxon>Eukaryota</taxon>
        <taxon>Viridiplantae</taxon>
        <taxon>Streptophyta</taxon>
        <taxon>Embryophyta</taxon>
        <taxon>Tracheophyta</taxon>
        <taxon>Spermatophyta</taxon>
        <taxon>Magnoliopsida</taxon>
        <taxon>eudicotyledons</taxon>
        <taxon>Gunneridae</taxon>
        <taxon>Pentapetalae</taxon>
        <taxon>asterids</taxon>
        <taxon>lamiids</taxon>
        <taxon>Solanales</taxon>
        <taxon>Solanaceae</taxon>
        <taxon>Solanoideae</taxon>
        <taxon>Datureae</taxon>
        <taxon>Datura</taxon>
    </lineage>
</organism>
<accession>A0ABS8RT27</accession>
<proteinExistence type="predicted"/>
<comment type="caution">
    <text evidence="1">The sequence shown here is derived from an EMBL/GenBank/DDBJ whole genome shotgun (WGS) entry which is preliminary data.</text>
</comment>
<gene>
    <name evidence="1" type="ORF">HAX54_001511</name>
</gene>
<keyword evidence="2" id="KW-1185">Reference proteome</keyword>